<gene>
    <name evidence="1" type="ORF">JWG45_21700</name>
</gene>
<keyword evidence="2" id="KW-1185">Reference proteome</keyword>
<sequence>MVVGIDVAKPLSHPAYTLGNADELENLKEEAETLCSKIIVFRRYLRNEKDVRTAAKGTLDAFDGIEILLITRGALTFCSQLTEDSRDLGLTST</sequence>
<evidence type="ECO:0000313" key="2">
    <source>
        <dbReference type="Proteomes" id="UP000724686"/>
    </source>
</evidence>
<proteinExistence type="predicted"/>
<reference evidence="1 2" key="1">
    <citation type="submission" date="2021-02" db="EMBL/GenBank/DDBJ databases">
        <title>Leptospira ainlahdjerensis sp. nov., Leptospira ainazelensis sp. nov., Leptospira abararensis sp. nov. and Leptospira chreensis sp. nov., four new species isolated from water sources in Algeria.</title>
        <authorList>
            <person name="Amara Korba A."/>
            <person name="Kainiu M."/>
            <person name="Vincent A.T."/>
            <person name="Mariet J.-F."/>
            <person name="Veyrier F.J."/>
            <person name="Goarant C."/>
            <person name="Picardeau M."/>
        </authorList>
    </citation>
    <scope>NUCLEOTIDE SEQUENCE [LARGE SCALE GENOMIC DNA]</scope>
    <source>
        <strain evidence="1 2">201903070</strain>
    </source>
</reference>
<organism evidence="1 2">
    <name type="scientific">Leptospira ainlahdjerensis</name>
    <dbReference type="NCBI Taxonomy" id="2810033"/>
    <lineage>
        <taxon>Bacteria</taxon>
        <taxon>Pseudomonadati</taxon>
        <taxon>Spirochaetota</taxon>
        <taxon>Spirochaetia</taxon>
        <taxon>Leptospirales</taxon>
        <taxon>Leptospiraceae</taxon>
        <taxon>Leptospira</taxon>
    </lineage>
</organism>
<name>A0ABS2UJL2_9LEPT</name>
<comment type="caution">
    <text evidence="1">The sequence shown here is derived from an EMBL/GenBank/DDBJ whole genome shotgun (WGS) entry which is preliminary data.</text>
</comment>
<dbReference type="RefSeq" id="WP_205281694.1">
    <property type="nucleotide sequence ID" value="NZ_JAFFPU010000082.1"/>
</dbReference>
<accession>A0ABS2UJL2</accession>
<protein>
    <submittedName>
        <fullName evidence="1">Uncharacterized protein</fullName>
    </submittedName>
</protein>
<dbReference type="EMBL" id="JAFFPU010000082">
    <property type="protein sequence ID" value="MBM9579767.1"/>
    <property type="molecule type" value="Genomic_DNA"/>
</dbReference>
<dbReference type="Proteomes" id="UP000724686">
    <property type="component" value="Unassembled WGS sequence"/>
</dbReference>
<evidence type="ECO:0000313" key="1">
    <source>
        <dbReference type="EMBL" id="MBM9579767.1"/>
    </source>
</evidence>